<evidence type="ECO:0000256" key="1">
    <source>
        <dbReference type="SAM" id="MobiDB-lite"/>
    </source>
</evidence>
<keyword evidence="3" id="KW-1185">Reference proteome</keyword>
<feature type="compositionally biased region" description="Polar residues" evidence="1">
    <location>
        <begin position="108"/>
        <end position="118"/>
    </location>
</feature>
<dbReference type="Proteomes" id="UP001235939">
    <property type="component" value="Chromosome 09"/>
</dbReference>
<gene>
    <name evidence="2" type="ORF">LAZ67_9002322</name>
</gene>
<accession>A0ABY6KU78</accession>
<reference evidence="2 3" key="1">
    <citation type="submission" date="2022-01" db="EMBL/GenBank/DDBJ databases">
        <title>A chromosomal length assembly of Cordylochernes scorpioides.</title>
        <authorList>
            <person name="Zeh D."/>
            <person name="Zeh J."/>
        </authorList>
    </citation>
    <scope>NUCLEOTIDE SEQUENCE [LARGE SCALE GENOMIC DNA]</scope>
    <source>
        <strain evidence="2">IN4F17</strain>
        <tissue evidence="2">Whole Body</tissue>
    </source>
</reference>
<protein>
    <submittedName>
        <fullName evidence="2">Uncharacterized protein</fullName>
    </submittedName>
</protein>
<proteinExistence type="predicted"/>
<sequence>MVPCTSSSLTPKTVDQSKLRWEEEQRKIAQKTAFDRRHAATKKAELIAGEKVWHCEYANLREELIRDRIVLGVKDRKLEKELMLNENLILAKAVEIARQWEAVMREQQGLNPSTSQVDTTRKVAKQKPKASGHGNDNGGSTSRQTDSAEETDEGKNFPTCFNCGTTKHHVFFRWQTAI</sequence>
<dbReference type="EMBL" id="CP092871">
    <property type="protein sequence ID" value="UYV72244.1"/>
    <property type="molecule type" value="Genomic_DNA"/>
</dbReference>
<organism evidence="2 3">
    <name type="scientific">Cordylochernes scorpioides</name>
    <dbReference type="NCBI Taxonomy" id="51811"/>
    <lineage>
        <taxon>Eukaryota</taxon>
        <taxon>Metazoa</taxon>
        <taxon>Ecdysozoa</taxon>
        <taxon>Arthropoda</taxon>
        <taxon>Chelicerata</taxon>
        <taxon>Arachnida</taxon>
        <taxon>Pseudoscorpiones</taxon>
        <taxon>Cheliferoidea</taxon>
        <taxon>Chernetidae</taxon>
        <taxon>Cordylochernes</taxon>
    </lineage>
</organism>
<feature type="region of interest" description="Disordered" evidence="1">
    <location>
        <begin position="107"/>
        <end position="159"/>
    </location>
</feature>
<name>A0ABY6KU78_9ARAC</name>
<evidence type="ECO:0000313" key="2">
    <source>
        <dbReference type="EMBL" id="UYV72244.1"/>
    </source>
</evidence>
<evidence type="ECO:0000313" key="3">
    <source>
        <dbReference type="Proteomes" id="UP001235939"/>
    </source>
</evidence>